<evidence type="ECO:0000256" key="4">
    <source>
        <dbReference type="PROSITE-ProRule" id="PRU00175"/>
    </source>
</evidence>
<dbReference type="Pfam" id="PF13765">
    <property type="entry name" value="PRY"/>
    <property type="match status" value="1"/>
</dbReference>
<feature type="domain" description="RING-type" evidence="5">
    <location>
        <begin position="62"/>
        <end position="103"/>
    </location>
</feature>
<name>A0A8C3I7K5_CHRPI</name>
<reference evidence="7" key="1">
    <citation type="journal article" date="2015" name="Genome Biol. Evol.">
        <title>Physical Mapping and Refinement of the Painted Turtle Genome (Chrysemys picta) Inform Amniote Genome Evolution and Challenge Turtle-Bird Chromosomal Conservation.</title>
        <authorList>
            <person name="Badenhorst D."/>
            <person name="Hillier L.W."/>
            <person name="Literman R."/>
            <person name="Montiel E.E."/>
            <person name="Radhakrishnan S."/>
            <person name="Shen Y."/>
            <person name="Minx P."/>
            <person name="Janes D.E."/>
            <person name="Warren W.C."/>
            <person name="Edwards S.V."/>
            <person name="Valenzuela N."/>
        </authorList>
    </citation>
    <scope>NUCLEOTIDE SEQUENCE [LARGE SCALE GENOMIC DNA]</scope>
</reference>
<dbReference type="Gene3D" id="3.30.40.10">
    <property type="entry name" value="Zinc/RING finger domain, C3HC4 (zinc finger)"/>
    <property type="match status" value="1"/>
</dbReference>
<evidence type="ECO:0000256" key="3">
    <source>
        <dbReference type="ARBA" id="ARBA00022833"/>
    </source>
</evidence>
<dbReference type="Pfam" id="PF00622">
    <property type="entry name" value="SPRY"/>
    <property type="match status" value="1"/>
</dbReference>
<keyword evidence="2 4" id="KW-0863">Zinc-finger</keyword>
<dbReference type="InterPro" id="IPR013320">
    <property type="entry name" value="ConA-like_dom_sf"/>
</dbReference>
<dbReference type="SUPFAM" id="SSF49899">
    <property type="entry name" value="Concanavalin A-like lectins/glucanases"/>
    <property type="match status" value="1"/>
</dbReference>
<dbReference type="InterPro" id="IPR001841">
    <property type="entry name" value="Znf_RING"/>
</dbReference>
<keyword evidence="8" id="KW-1185">Reference proteome</keyword>
<dbReference type="SMART" id="SM00184">
    <property type="entry name" value="RING"/>
    <property type="match status" value="1"/>
</dbReference>
<keyword evidence="1" id="KW-0479">Metal-binding</keyword>
<evidence type="ECO:0000259" key="5">
    <source>
        <dbReference type="PROSITE" id="PS50089"/>
    </source>
</evidence>
<evidence type="ECO:0000256" key="2">
    <source>
        <dbReference type="ARBA" id="ARBA00022771"/>
    </source>
</evidence>
<dbReference type="OMA" id="YLRECPN"/>
<organism evidence="7 8">
    <name type="scientific">Chrysemys picta bellii</name>
    <name type="common">Western painted turtle</name>
    <name type="synonym">Emys bellii</name>
    <dbReference type="NCBI Taxonomy" id="8478"/>
    <lineage>
        <taxon>Eukaryota</taxon>
        <taxon>Metazoa</taxon>
        <taxon>Chordata</taxon>
        <taxon>Craniata</taxon>
        <taxon>Vertebrata</taxon>
        <taxon>Euteleostomi</taxon>
        <taxon>Archelosauria</taxon>
        <taxon>Testudinata</taxon>
        <taxon>Testudines</taxon>
        <taxon>Cryptodira</taxon>
        <taxon>Durocryptodira</taxon>
        <taxon>Testudinoidea</taxon>
        <taxon>Emydidae</taxon>
        <taxon>Chrysemys</taxon>
    </lineage>
</organism>
<evidence type="ECO:0000313" key="7">
    <source>
        <dbReference type="Ensembl" id="ENSCPBP00000029333.1"/>
    </source>
</evidence>
<dbReference type="Pfam" id="PF15227">
    <property type="entry name" value="zf-C3HC4_4"/>
    <property type="match status" value="1"/>
</dbReference>
<dbReference type="InterPro" id="IPR006574">
    <property type="entry name" value="PRY"/>
</dbReference>
<dbReference type="AlphaFoldDB" id="A0A8C3I7K5"/>
<evidence type="ECO:0000256" key="1">
    <source>
        <dbReference type="ARBA" id="ARBA00022723"/>
    </source>
</evidence>
<dbReference type="CDD" id="cd12888">
    <property type="entry name" value="SPRY_PRY_TRIM7_like"/>
    <property type="match status" value="1"/>
</dbReference>
<dbReference type="SMART" id="SM00449">
    <property type="entry name" value="SPRY"/>
    <property type="match status" value="1"/>
</dbReference>
<feature type="domain" description="B30.2/SPRY" evidence="6">
    <location>
        <begin position="175"/>
        <end position="361"/>
    </location>
</feature>
<dbReference type="InterPro" id="IPR050143">
    <property type="entry name" value="TRIM/RBCC"/>
</dbReference>
<accession>A0A8C3I7K5</accession>
<sequence>GRARMGLGGRGRVGAGPQGWVAASCYVRFRPEGKLKITQSGSLQLAMATESPVGKLEDEVTCSICLEYFKAPVSIHCGHNFCQACIDQCWGESETNFSCPQCRETAQQRNCKPNRELGRIAEIAKQLSLRVAAGEEGRVFFITLVCTPGAKLKQTNKRKYFFTQRTVNLWNFLPEDGQALPLTLLFSLSPLPANVTLDPDTAHELLTLSEDGKTVSWGGWHVLPHNPKRFNLAPCVLGCEGFISGRHYWEVEVGDGGDWWAVGVARESVRREEWIRCDPEEGIWALSLHTNQDFAFTCPLTLSWSPKRIRVSLDYEGGQVAFFDANSWASIFTFPLASFAGERIFPFFWVHGDDSQLRLYP</sequence>
<keyword evidence="3" id="KW-0862">Zinc</keyword>
<dbReference type="PROSITE" id="PS50089">
    <property type="entry name" value="ZF_RING_2"/>
    <property type="match status" value="1"/>
</dbReference>
<dbReference type="Proteomes" id="UP000694380">
    <property type="component" value="Chromosome 1"/>
</dbReference>
<dbReference type="PANTHER" id="PTHR24103">
    <property type="entry name" value="E3 UBIQUITIN-PROTEIN LIGASE TRIM"/>
    <property type="match status" value="1"/>
</dbReference>
<dbReference type="FunFam" id="2.60.120.920:FF:000004">
    <property type="entry name" value="Butyrophilin subfamily 1 member A1"/>
    <property type="match status" value="1"/>
</dbReference>
<dbReference type="InterPro" id="IPR017907">
    <property type="entry name" value="Znf_RING_CS"/>
</dbReference>
<dbReference type="Ensembl" id="ENSCPBT00000034530.1">
    <property type="protein sequence ID" value="ENSCPBP00000029333.1"/>
    <property type="gene ID" value="ENSCPBG00000020671.1"/>
</dbReference>
<evidence type="ECO:0000259" key="6">
    <source>
        <dbReference type="PROSITE" id="PS50188"/>
    </source>
</evidence>
<dbReference type="InterPro" id="IPR003879">
    <property type="entry name" value="Butyrophylin_SPRY"/>
</dbReference>
<dbReference type="PROSITE" id="PS50188">
    <property type="entry name" value="B302_SPRY"/>
    <property type="match status" value="1"/>
</dbReference>
<dbReference type="GeneTree" id="ENSGT01030000234669"/>
<protein>
    <submittedName>
        <fullName evidence="7">Uncharacterized protein</fullName>
    </submittedName>
</protein>
<dbReference type="Gene3D" id="2.60.120.920">
    <property type="match status" value="1"/>
</dbReference>
<reference evidence="7" key="2">
    <citation type="submission" date="2025-08" db="UniProtKB">
        <authorList>
            <consortium name="Ensembl"/>
        </authorList>
    </citation>
    <scope>IDENTIFICATION</scope>
</reference>
<dbReference type="GO" id="GO:0008270">
    <property type="term" value="F:zinc ion binding"/>
    <property type="evidence" value="ECO:0007669"/>
    <property type="project" value="UniProtKB-KW"/>
</dbReference>
<dbReference type="SUPFAM" id="SSF57850">
    <property type="entry name" value="RING/U-box"/>
    <property type="match status" value="1"/>
</dbReference>
<reference evidence="7" key="3">
    <citation type="submission" date="2025-09" db="UniProtKB">
        <authorList>
            <consortium name="Ensembl"/>
        </authorList>
    </citation>
    <scope>IDENTIFICATION</scope>
</reference>
<dbReference type="PROSITE" id="PS00518">
    <property type="entry name" value="ZF_RING_1"/>
    <property type="match status" value="1"/>
</dbReference>
<dbReference type="PRINTS" id="PR01407">
    <property type="entry name" value="BUTYPHLNCDUF"/>
</dbReference>
<dbReference type="InterPro" id="IPR001870">
    <property type="entry name" value="B30.2/SPRY"/>
</dbReference>
<dbReference type="InterPro" id="IPR003877">
    <property type="entry name" value="SPRY_dom"/>
</dbReference>
<evidence type="ECO:0000313" key="8">
    <source>
        <dbReference type="Proteomes" id="UP000694380"/>
    </source>
</evidence>
<proteinExistence type="predicted"/>
<dbReference type="SMART" id="SM00589">
    <property type="entry name" value="PRY"/>
    <property type="match status" value="1"/>
</dbReference>
<dbReference type="InterPro" id="IPR013083">
    <property type="entry name" value="Znf_RING/FYVE/PHD"/>
</dbReference>
<dbReference type="CDD" id="cd16594">
    <property type="entry name" value="RING-HC_TRIM7-like_C-IV"/>
    <property type="match status" value="1"/>
</dbReference>
<dbReference type="InterPro" id="IPR043136">
    <property type="entry name" value="B30.2/SPRY_sf"/>
</dbReference>